<dbReference type="Pfam" id="PF15324">
    <property type="entry name" value="TALPID3"/>
    <property type="match status" value="1"/>
</dbReference>
<feature type="compositionally biased region" description="Basic and acidic residues" evidence="1">
    <location>
        <begin position="402"/>
        <end position="420"/>
    </location>
</feature>
<feature type="compositionally biased region" description="Basic residues" evidence="1">
    <location>
        <begin position="473"/>
        <end position="484"/>
    </location>
</feature>
<protein>
    <submittedName>
        <fullName evidence="2">Uncharacterized protein</fullName>
    </submittedName>
</protein>
<feature type="compositionally biased region" description="Low complexity" evidence="1">
    <location>
        <begin position="33"/>
        <end position="43"/>
    </location>
</feature>
<dbReference type="GO" id="GO:0007224">
    <property type="term" value="P:smoothened signaling pathway"/>
    <property type="evidence" value="ECO:0007669"/>
    <property type="project" value="InterPro"/>
</dbReference>
<evidence type="ECO:0000313" key="2">
    <source>
        <dbReference type="EMBL" id="KAK6181492.1"/>
    </source>
</evidence>
<feature type="compositionally biased region" description="Polar residues" evidence="1">
    <location>
        <begin position="49"/>
        <end position="76"/>
    </location>
</feature>
<proteinExistence type="predicted"/>
<dbReference type="EMBL" id="JAZGQO010000007">
    <property type="protein sequence ID" value="KAK6181492.1"/>
    <property type="molecule type" value="Genomic_DNA"/>
</dbReference>
<gene>
    <name evidence="2" type="ORF">SNE40_009332</name>
</gene>
<reference evidence="2 3" key="1">
    <citation type="submission" date="2024-01" db="EMBL/GenBank/DDBJ databases">
        <title>The genome of the rayed Mediterranean limpet Patella caerulea (Linnaeus, 1758).</title>
        <authorList>
            <person name="Anh-Thu Weber A."/>
            <person name="Halstead-Nussloch G."/>
        </authorList>
    </citation>
    <scope>NUCLEOTIDE SEQUENCE [LARGE SCALE GENOMIC DNA]</scope>
    <source>
        <strain evidence="2">AATW-2023a</strain>
        <tissue evidence="2">Whole specimen</tissue>
    </source>
</reference>
<comment type="caution">
    <text evidence="2">The sequence shown here is derived from an EMBL/GenBank/DDBJ whole genome shotgun (WGS) entry which is preliminary data.</text>
</comment>
<sequence>MEKPKSALLDMLSVTNTAVNSIGRSPTYKESDVTSQSSSVSQDSCKESVGSTTASEVLISSTYMRKTETTESQTNKSDPKVSHGSKPSTMDEKFERLKGEKYRLLKMLSCSDYDVEEETDEAEKKQGNQHVIIENASDSIITVPGRITNTNTRITNLPQQSDNDQYFTTNVQRTKNIKNSKELSDFSSELASGASSERSEKSSSVQDDVYIQKFHLSDKEKSLKQALGKRSSQSVPVKRVIQPKYVEKTIKETVTIRKDEVDTRKNGITDENLAATVAASAAAAVAHPFFQFQKEFEEKLSKTYGKVKDTSSSPSSNDRISELEKKVSALNEQRLDHIEKLQEYQMGIQAQLLSLPCKQRPCENFQSTQQGPYENIRSDSNRNRPYELAQERPHGNMNSELAQERPDENIPSRPTQDRPHGNTSVELKPVTPVVERKSSPGRLSPVRKSPKVSAPKVNPRNRSPPRQEVKYFPVKRKDPKRKPQTVRYEDKDDSPLSTPAHRTRVPTPTAYIDDPQHKLDPRLRNGGLLEEILDRNITPQRDSTFSVPDYPRTAYNR</sequence>
<accession>A0AAN8JQZ0</accession>
<feature type="region of interest" description="Disordered" evidence="1">
    <location>
        <begin position="363"/>
        <end position="522"/>
    </location>
</feature>
<feature type="compositionally biased region" description="Basic and acidic residues" evidence="1">
    <location>
        <begin position="376"/>
        <end position="394"/>
    </location>
</feature>
<organism evidence="2 3">
    <name type="scientific">Patella caerulea</name>
    <name type="common">Rayed Mediterranean limpet</name>
    <dbReference type="NCBI Taxonomy" id="87958"/>
    <lineage>
        <taxon>Eukaryota</taxon>
        <taxon>Metazoa</taxon>
        <taxon>Spiralia</taxon>
        <taxon>Lophotrochozoa</taxon>
        <taxon>Mollusca</taxon>
        <taxon>Gastropoda</taxon>
        <taxon>Patellogastropoda</taxon>
        <taxon>Patelloidea</taxon>
        <taxon>Patellidae</taxon>
        <taxon>Patella</taxon>
    </lineage>
</organism>
<evidence type="ECO:0000256" key="1">
    <source>
        <dbReference type="SAM" id="MobiDB-lite"/>
    </source>
</evidence>
<dbReference type="InterPro" id="IPR029246">
    <property type="entry name" value="TALPID3"/>
</dbReference>
<feature type="region of interest" description="Disordered" evidence="1">
    <location>
        <begin position="19"/>
        <end position="93"/>
    </location>
</feature>
<dbReference type="AlphaFoldDB" id="A0AAN8JQZ0"/>
<evidence type="ECO:0000313" key="3">
    <source>
        <dbReference type="Proteomes" id="UP001347796"/>
    </source>
</evidence>
<name>A0AAN8JQZ0_PATCE</name>
<dbReference type="Proteomes" id="UP001347796">
    <property type="component" value="Unassembled WGS sequence"/>
</dbReference>
<keyword evidence="3" id="KW-1185">Reference proteome</keyword>